<organism evidence="7 8">
    <name type="scientific">Chitinophaga silvisoli</name>
    <dbReference type="NCBI Taxonomy" id="2291814"/>
    <lineage>
        <taxon>Bacteria</taxon>
        <taxon>Pseudomonadati</taxon>
        <taxon>Bacteroidota</taxon>
        <taxon>Chitinophagia</taxon>
        <taxon>Chitinophagales</taxon>
        <taxon>Chitinophagaceae</taxon>
        <taxon>Chitinophaga</taxon>
    </lineage>
</organism>
<evidence type="ECO:0000259" key="5">
    <source>
        <dbReference type="Pfam" id="PF04542"/>
    </source>
</evidence>
<dbReference type="CDD" id="cd06171">
    <property type="entry name" value="Sigma70_r4"/>
    <property type="match status" value="1"/>
</dbReference>
<proteinExistence type="inferred from homology"/>
<dbReference type="InterPro" id="IPR013324">
    <property type="entry name" value="RNA_pol_sigma_r3/r4-like"/>
</dbReference>
<dbReference type="Pfam" id="PF08281">
    <property type="entry name" value="Sigma70_r4_2"/>
    <property type="match status" value="1"/>
</dbReference>
<dbReference type="Pfam" id="PF04542">
    <property type="entry name" value="Sigma70_r2"/>
    <property type="match status" value="1"/>
</dbReference>
<dbReference type="PANTHER" id="PTHR43133">
    <property type="entry name" value="RNA POLYMERASE ECF-TYPE SIGMA FACTO"/>
    <property type="match status" value="1"/>
</dbReference>
<comment type="similarity">
    <text evidence="1">Belongs to the sigma-70 factor family. ECF subfamily.</text>
</comment>
<protein>
    <submittedName>
        <fullName evidence="7">RNA polymerase sigma-70 factor</fullName>
    </submittedName>
</protein>
<dbReference type="InterPro" id="IPR013325">
    <property type="entry name" value="RNA_pol_sigma_r2"/>
</dbReference>
<dbReference type="InterPro" id="IPR036388">
    <property type="entry name" value="WH-like_DNA-bd_sf"/>
</dbReference>
<dbReference type="InterPro" id="IPR013249">
    <property type="entry name" value="RNA_pol_sigma70_r4_t2"/>
</dbReference>
<dbReference type="Gene3D" id="1.10.10.10">
    <property type="entry name" value="Winged helix-like DNA-binding domain superfamily/Winged helix DNA-binding domain"/>
    <property type="match status" value="1"/>
</dbReference>
<evidence type="ECO:0000313" key="7">
    <source>
        <dbReference type="EMBL" id="RFM34632.1"/>
    </source>
</evidence>
<keyword evidence="2" id="KW-0805">Transcription regulation</keyword>
<evidence type="ECO:0000256" key="1">
    <source>
        <dbReference type="ARBA" id="ARBA00010641"/>
    </source>
</evidence>
<accession>A0A3E1P380</accession>
<dbReference type="Gene3D" id="1.10.1740.10">
    <property type="match status" value="1"/>
</dbReference>
<keyword evidence="4" id="KW-0804">Transcription</keyword>
<dbReference type="InterPro" id="IPR014284">
    <property type="entry name" value="RNA_pol_sigma-70_dom"/>
</dbReference>
<evidence type="ECO:0000256" key="3">
    <source>
        <dbReference type="ARBA" id="ARBA00023082"/>
    </source>
</evidence>
<dbReference type="InterPro" id="IPR039425">
    <property type="entry name" value="RNA_pol_sigma-70-like"/>
</dbReference>
<dbReference type="NCBIfam" id="TIGR02937">
    <property type="entry name" value="sigma70-ECF"/>
    <property type="match status" value="1"/>
</dbReference>
<dbReference type="PANTHER" id="PTHR43133:SF46">
    <property type="entry name" value="RNA POLYMERASE SIGMA-70 FACTOR ECF SUBFAMILY"/>
    <property type="match status" value="1"/>
</dbReference>
<dbReference type="GO" id="GO:0006352">
    <property type="term" value="P:DNA-templated transcription initiation"/>
    <property type="evidence" value="ECO:0007669"/>
    <property type="project" value="InterPro"/>
</dbReference>
<keyword evidence="8" id="KW-1185">Reference proteome</keyword>
<name>A0A3E1P380_9BACT</name>
<feature type="domain" description="RNA polymerase sigma factor 70 region 4 type 2" evidence="6">
    <location>
        <begin position="153"/>
        <end position="204"/>
    </location>
</feature>
<evidence type="ECO:0000313" key="8">
    <source>
        <dbReference type="Proteomes" id="UP000261174"/>
    </source>
</evidence>
<keyword evidence="3" id="KW-0731">Sigma factor</keyword>
<dbReference type="SUPFAM" id="SSF88946">
    <property type="entry name" value="Sigma2 domain of RNA polymerase sigma factors"/>
    <property type="match status" value="1"/>
</dbReference>
<dbReference type="AlphaFoldDB" id="A0A3E1P380"/>
<dbReference type="SUPFAM" id="SSF88659">
    <property type="entry name" value="Sigma3 and sigma4 domains of RNA polymerase sigma factors"/>
    <property type="match status" value="1"/>
</dbReference>
<dbReference type="InterPro" id="IPR007627">
    <property type="entry name" value="RNA_pol_sigma70_r2"/>
</dbReference>
<reference evidence="7 8" key="1">
    <citation type="submission" date="2018-08" db="EMBL/GenBank/DDBJ databases">
        <title>Chitinophaga sp. K20C18050901, a novel bacterium isolated from forest soil.</title>
        <authorList>
            <person name="Wang C."/>
        </authorList>
    </citation>
    <scope>NUCLEOTIDE SEQUENCE [LARGE SCALE GENOMIC DNA]</scope>
    <source>
        <strain evidence="7 8">K20C18050901</strain>
    </source>
</reference>
<dbReference type="GO" id="GO:0003677">
    <property type="term" value="F:DNA binding"/>
    <property type="evidence" value="ECO:0007669"/>
    <property type="project" value="InterPro"/>
</dbReference>
<dbReference type="NCBIfam" id="TIGR02985">
    <property type="entry name" value="Sig70_bacteroi1"/>
    <property type="match status" value="1"/>
</dbReference>
<dbReference type="Proteomes" id="UP000261174">
    <property type="component" value="Unassembled WGS sequence"/>
</dbReference>
<feature type="domain" description="RNA polymerase sigma-70 region 2" evidence="5">
    <location>
        <begin position="55"/>
        <end position="121"/>
    </location>
</feature>
<dbReference type="InterPro" id="IPR014327">
    <property type="entry name" value="RNA_pol_sigma70_bacteroid"/>
</dbReference>
<evidence type="ECO:0000256" key="4">
    <source>
        <dbReference type="ARBA" id="ARBA00023163"/>
    </source>
</evidence>
<evidence type="ECO:0000259" key="6">
    <source>
        <dbReference type="Pfam" id="PF08281"/>
    </source>
</evidence>
<gene>
    <name evidence="7" type="ORF">DXN04_15315</name>
</gene>
<dbReference type="EMBL" id="QTJV01000004">
    <property type="protein sequence ID" value="RFM34632.1"/>
    <property type="molecule type" value="Genomic_DNA"/>
</dbReference>
<sequence>MKNYDQQPPLNNLIIKHHKEQPIPLHLLVHLMPRDCQHTHWDSIRSGNEDAFRQLFELHWQDLFTYACRITRDPATAQDAVQSVFIHLWEKHASLPAVTAILPYLRTALKHRLLNAMRDENLYQKHVDTFQQVANNHHANPAHEQLHLKETEQQLMLSINRLPERMKEVFYMNRIENLTVAEIAIKLGSSPQTIRNQLNTALQRIKHVFIVE</sequence>
<comment type="caution">
    <text evidence="7">The sequence shown here is derived from an EMBL/GenBank/DDBJ whole genome shotgun (WGS) entry which is preliminary data.</text>
</comment>
<evidence type="ECO:0000256" key="2">
    <source>
        <dbReference type="ARBA" id="ARBA00023015"/>
    </source>
</evidence>
<dbReference type="GO" id="GO:0016987">
    <property type="term" value="F:sigma factor activity"/>
    <property type="evidence" value="ECO:0007669"/>
    <property type="project" value="UniProtKB-KW"/>
</dbReference>